<accession>A0A0H3JBP1</accession>
<dbReference type="GeneID" id="93076335"/>
<keyword evidence="4" id="KW-1185">Reference proteome</keyword>
<dbReference type="EMBL" id="JPGY02000001">
    <property type="protein sequence ID" value="KRU13917.1"/>
    <property type="molecule type" value="Genomic_DNA"/>
</dbReference>
<dbReference type="Pfam" id="PF06152">
    <property type="entry name" value="Phage_min_cap2"/>
    <property type="match status" value="1"/>
</dbReference>
<evidence type="ECO:0000313" key="1">
    <source>
        <dbReference type="EMBL" id="AJA54058.1"/>
    </source>
</evidence>
<reference evidence="2 3" key="3">
    <citation type="journal article" name="Genome Announc.">
        <title>Improved Draft Genome Sequence of Clostridium pasteurianum Strain ATCC 6013 (DSM 525) Using a Hybrid Next-Generation Sequencing Approach.</title>
        <authorList>
            <person name="Pyne M.E."/>
            <person name="Utturkar S."/>
            <person name="Brown S.D."/>
            <person name="Moo-Young M."/>
            <person name="Chung D.A."/>
            <person name="Chou C.P."/>
        </authorList>
    </citation>
    <scope>NUCLEOTIDE SEQUENCE [LARGE SCALE GENOMIC DNA]</scope>
    <source>
        <strain evidence="2 3">ATCC 6013</strain>
    </source>
</reference>
<dbReference type="RefSeq" id="WP_034830549.1">
    <property type="nucleotide sequence ID" value="NZ_ANZB01000006.1"/>
</dbReference>
<reference evidence="2" key="2">
    <citation type="submission" date="2015-10" db="EMBL/GenBank/DDBJ databases">
        <title>Improved Draft Genome Sequence of Clostridium pasteurianum Strain ATCC 6013 (DSM 525) Using a Hybrid Next-Generation Sequencing Approach.</title>
        <authorList>
            <person name="Pyne M.E."/>
            <person name="Utturkar S.M."/>
            <person name="Brown S.D."/>
            <person name="Moo-Young M."/>
            <person name="Chung D.A."/>
            <person name="Chou P.C."/>
        </authorList>
    </citation>
    <scope>NUCLEOTIDE SEQUENCE</scope>
    <source>
        <strain evidence="2">ATCC 6013</strain>
    </source>
</reference>
<dbReference type="PATRIC" id="fig|1262449.7.peg.4070"/>
<evidence type="ECO:0000313" key="2">
    <source>
        <dbReference type="EMBL" id="KRU13917.1"/>
    </source>
</evidence>
<dbReference type="Proteomes" id="UP000030905">
    <property type="component" value="Chromosome"/>
</dbReference>
<dbReference type="GO" id="GO:0005198">
    <property type="term" value="F:structural molecule activity"/>
    <property type="evidence" value="ECO:0007669"/>
    <property type="project" value="InterPro"/>
</dbReference>
<dbReference type="InterPro" id="IPR009319">
    <property type="entry name" value="Phage_A118_VSP1"/>
</dbReference>
<dbReference type="KEGG" id="cpae:CPAST_c40410"/>
<organism evidence="1 4">
    <name type="scientific">Clostridium pasteurianum DSM 525 = ATCC 6013</name>
    <dbReference type="NCBI Taxonomy" id="1262449"/>
    <lineage>
        <taxon>Bacteria</taxon>
        <taxon>Bacillati</taxon>
        <taxon>Bacillota</taxon>
        <taxon>Clostridia</taxon>
        <taxon>Eubacteriales</taxon>
        <taxon>Clostridiaceae</taxon>
        <taxon>Clostridium</taxon>
    </lineage>
</organism>
<sequence>MADENKNPYSLREIFQRMELDLISALKRTFFRHKEEQIKEGFEWEQWQLSKLRNIEKYRKENQKIIGEYSAPIQKTIDDVLEESFNAGENRVEKAAEKAKKEYPEIDLPKDLKPINTDKKLLKLVWSLYLIYCQKLYPKKHLRIIHLRRRIISLA</sequence>
<evidence type="ECO:0000313" key="3">
    <source>
        <dbReference type="Proteomes" id="UP000028042"/>
    </source>
</evidence>
<dbReference type="KEGG" id="cpat:CLPA_c40410"/>
<name>A0A0H3JBP1_CLOPA</name>
<reference evidence="1 4" key="1">
    <citation type="journal article" date="2015" name="Genome Announc.">
        <title>Complete Genome Sequence of the Nitrogen-Fixing and Solvent-Producing Clostridium pasteurianum DSM 525.</title>
        <authorList>
            <person name="Poehlein A."/>
            <person name="Grosse-Honebrink A."/>
            <person name="Zhang Y."/>
            <person name="Minton N.P."/>
            <person name="Daniel R."/>
        </authorList>
    </citation>
    <scope>NUCLEOTIDE SEQUENCE [LARGE SCALE GENOMIC DNA]</scope>
    <source>
        <strain evidence="1">DSM 525</strain>
        <strain evidence="4">DSM 525 / ATCC 6013</strain>
    </source>
</reference>
<dbReference type="AlphaFoldDB" id="A0A0H3JBP1"/>
<dbReference type="EMBL" id="CP009268">
    <property type="protein sequence ID" value="AJA54058.1"/>
    <property type="molecule type" value="Genomic_DNA"/>
</dbReference>
<proteinExistence type="predicted"/>
<dbReference type="Proteomes" id="UP000028042">
    <property type="component" value="Unassembled WGS sequence"/>
</dbReference>
<gene>
    <name evidence="1" type="ORF">CLPA_c40410</name>
    <name evidence="2" type="ORF">CP6013_03173</name>
</gene>
<protein>
    <submittedName>
        <fullName evidence="2">Minor capsid 2 protein</fullName>
    </submittedName>
    <submittedName>
        <fullName evidence="1">Phage minor capsid protein 2</fullName>
    </submittedName>
</protein>
<evidence type="ECO:0000313" key="4">
    <source>
        <dbReference type="Proteomes" id="UP000030905"/>
    </source>
</evidence>